<accession>A0A8S1HZJ5</accession>
<dbReference type="PANTHER" id="PTHR13501">
    <property type="entry name" value="CHLOROPLAST 50S RIBOSOMAL PROTEIN L22-RELATED"/>
    <property type="match status" value="1"/>
</dbReference>
<evidence type="ECO:0000256" key="7">
    <source>
        <dbReference type="SAM" id="MobiDB-lite"/>
    </source>
</evidence>
<dbReference type="Pfam" id="PF00237">
    <property type="entry name" value="Ribosomal_L22"/>
    <property type="match status" value="1"/>
</dbReference>
<dbReference type="Gene3D" id="3.90.470.10">
    <property type="entry name" value="Ribosomal protein L22/L17"/>
    <property type="match status" value="1"/>
</dbReference>
<keyword evidence="10" id="KW-1185">Reference proteome</keyword>
<proteinExistence type="inferred from homology"/>
<comment type="similarity">
    <text evidence="1 6">Belongs to the universal ribosomal protein uL22 family.</text>
</comment>
<reference evidence="9" key="1">
    <citation type="submission" date="2020-10" db="EMBL/GenBank/DDBJ databases">
        <authorList>
            <person name="Kikuchi T."/>
        </authorList>
    </citation>
    <scope>NUCLEOTIDE SEQUENCE</scope>
    <source>
        <strain evidence="9">NKZ352</strain>
    </source>
</reference>
<evidence type="ECO:0000256" key="1">
    <source>
        <dbReference type="ARBA" id="ARBA00009451"/>
    </source>
</evidence>
<evidence type="ECO:0000256" key="4">
    <source>
        <dbReference type="ARBA" id="ARBA00035286"/>
    </source>
</evidence>
<dbReference type="GO" id="GO:0006412">
    <property type="term" value="P:translation"/>
    <property type="evidence" value="ECO:0007669"/>
    <property type="project" value="InterPro"/>
</dbReference>
<sequence>MISELFTLIVLAFILMTFHRADIAKGGEGVPFLMKFTEEQNKKKKADRMITMRVTESPTLAETAKPIQSKELKDQITTEEEEKTQSAGEPIVFETFEPTMKAPERKHHHHRVHRTREESASMEFTIMLRAILRAGGEVATVSRSFATSSASSSTFSPTSEPIPKVSPEDLSAEDIWERRLKLRTPKLQRDEKLSSKVYYAPEWALDKKPNRDEGFPDPLKNYGMTPEKWEYYNKVVWPPNYVVPETGLPKSREVFHCRESIHFSPRRMWYACQLVWKMNVDEALVQLEMQQLKGCSILGDVLKKAKQRASDEFHIEYPSKMYVADAFPIQSQIIKGSRRHAHENWNTIRYRYINIFVRLEEGPAPGFKAREKPKTGWDKMDDYYEYLRSRDLKYKI</sequence>
<feature type="compositionally biased region" description="Low complexity" evidence="7">
    <location>
        <begin position="146"/>
        <end position="159"/>
    </location>
</feature>
<dbReference type="GO" id="GO:0005762">
    <property type="term" value="C:mitochondrial large ribosomal subunit"/>
    <property type="evidence" value="ECO:0007669"/>
    <property type="project" value="TreeGrafter"/>
</dbReference>
<gene>
    <name evidence="9" type="ORF">CAUJ_LOCUS14939</name>
</gene>
<dbReference type="Proteomes" id="UP000835052">
    <property type="component" value="Unassembled WGS sequence"/>
</dbReference>
<evidence type="ECO:0000256" key="3">
    <source>
        <dbReference type="ARBA" id="ARBA00023274"/>
    </source>
</evidence>
<evidence type="ECO:0000256" key="8">
    <source>
        <dbReference type="SAM" id="SignalP"/>
    </source>
</evidence>
<dbReference type="InterPro" id="IPR001063">
    <property type="entry name" value="Ribosomal_uL22"/>
</dbReference>
<protein>
    <recommendedName>
        <fullName evidence="4">Large ribosomal subunit protein uL22m</fullName>
    </recommendedName>
    <alternativeName>
        <fullName evidence="5">39S ribosomal protein L22, mitochondrial</fullName>
    </alternativeName>
</protein>
<evidence type="ECO:0000313" key="10">
    <source>
        <dbReference type="Proteomes" id="UP000835052"/>
    </source>
</evidence>
<keyword evidence="2 6" id="KW-0689">Ribosomal protein</keyword>
<dbReference type="GO" id="GO:0003735">
    <property type="term" value="F:structural constituent of ribosome"/>
    <property type="evidence" value="ECO:0007669"/>
    <property type="project" value="InterPro"/>
</dbReference>
<dbReference type="EMBL" id="CAJGYM010000150">
    <property type="protein sequence ID" value="CAD6199034.1"/>
    <property type="molecule type" value="Genomic_DNA"/>
</dbReference>
<dbReference type="InterPro" id="IPR047867">
    <property type="entry name" value="Ribosomal_uL22_bac/org-type"/>
</dbReference>
<keyword evidence="8" id="KW-0732">Signal</keyword>
<feature type="chain" id="PRO_5035753214" description="Large ribosomal subunit protein uL22m" evidence="8">
    <location>
        <begin position="24"/>
        <end position="396"/>
    </location>
</feature>
<evidence type="ECO:0000256" key="6">
    <source>
        <dbReference type="RuleBase" id="RU004005"/>
    </source>
</evidence>
<keyword evidence="3 6" id="KW-0687">Ribonucleoprotein</keyword>
<feature type="region of interest" description="Disordered" evidence="7">
    <location>
        <begin position="146"/>
        <end position="167"/>
    </location>
</feature>
<dbReference type="FunFam" id="3.90.470.10:FF:000026">
    <property type="entry name" value="Mitochondrial Ribosomal Protein, Large"/>
    <property type="match status" value="1"/>
</dbReference>
<evidence type="ECO:0000313" key="9">
    <source>
        <dbReference type="EMBL" id="CAD6199034.1"/>
    </source>
</evidence>
<name>A0A8S1HZJ5_9PELO</name>
<evidence type="ECO:0000256" key="5">
    <source>
        <dbReference type="ARBA" id="ARBA00035506"/>
    </source>
</evidence>
<dbReference type="OrthoDB" id="416470at2759"/>
<dbReference type="PANTHER" id="PTHR13501:SF8">
    <property type="entry name" value="LARGE RIBOSOMAL SUBUNIT PROTEIN UL22M"/>
    <property type="match status" value="1"/>
</dbReference>
<evidence type="ECO:0000256" key="2">
    <source>
        <dbReference type="ARBA" id="ARBA00022980"/>
    </source>
</evidence>
<dbReference type="SUPFAM" id="SSF54843">
    <property type="entry name" value="Ribosomal protein L22"/>
    <property type="match status" value="1"/>
</dbReference>
<organism evidence="9 10">
    <name type="scientific">Caenorhabditis auriculariae</name>
    <dbReference type="NCBI Taxonomy" id="2777116"/>
    <lineage>
        <taxon>Eukaryota</taxon>
        <taxon>Metazoa</taxon>
        <taxon>Ecdysozoa</taxon>
        <taxon>Nematoda</taxon>
        <taxon>Chromadorea</taxon>
        <taxon>Rhabditida</taxon>
        <taxon>Rhabditina</taxon>
        <taxon>Rhabditomorpha</taxon>
        <taxon>Rhabditoidea</taxon>
        <taxon>Rhabditidae</taxon>
        <taxon>Peloderinae</taxon>
        <taxon>Caenorhabditis</taxon>
    </lineage>
</organism>
<dbReference type="InterPro" id="IPR036394">
    <property type="entry name" value="Ribosomal_uL22_sf"/>
</dbReference>
<dbReference type="AlphaFoldDB" id="A0A8S1HZJ5"/>
<comment type="caution">
    <text evidence="9">The sequence shown here is derived from an EMBL/GenBank/DDBJ whole genome shotgun (WGS) entry which is preliminary data.</text>
</comment>
<feature type="signal peptide" evidence="8">
    <location>
        <begin position="1"/>
        <end position="23"/>
    </location>
</feature>